<reference evidence="2" key="1">
    <citation type="submission" date="2021-01" db="EMBL/GenBank/DDBJ databases">
        <title>Whole genome shotgun sequence of Planotetraspora thailandica NBRC 104271.</title>
        <authorList>
            <person name="Komaki H."/>
            <person name="Tamura T."/>
        </authorList>
    </citation>
    <scope>NUCLEOTIDE SEQUENCE</scope>
    <source>
        <strain evidence="2">NBRC 104271</strain>
    </source>
</reference>
<gene>
    <name evidence="2" type="ORF">Pth03_76190</name>
</gene>
<evidence type="ECO:0000256" key="1">
    <source>
        <dbReference type="SAM" id="MobiDB-lite"/>
    </source>
</evidence>
<feature type="region of interest" description="Disordered" evidence="1">
    <location>
        <begin position="80"/>
        <end position="108"/>
    </location>
</feature>
<feature type="compositionally biased region" description="Basic and acidic residues" evidence="1">
    <location>
        <begin position="96"/>
        <end position="108"/>
    </location>
</feature>
<evidence type="ECO:0000313" key="2">
    <source>
        <dbReference type="EMBL" id="GII59230.1"/>
    </source>
</evidence>
<feature type="region of interest" description="Disordered" evidence="1">
    <location>
        <begin position="1"/>
        <end position="31"/>
    </location>
</feature>
<dbReference type="InterPro" id="IPR029063">
    <property type="entry name" value="SAM-dependent_MTases_sf"/>
</dbReference>
<organism evidence="2 3">
    <name type="scientific">Planotetraspora thailandica</name>
    <dbReference type="NCBI Taxonomy" id="487172"/>
    <lineage>
        <taxon>Bacteria</taxon>
        <taxon>Bacillati</taxon>
        <taxon>Actinomycetota</taxon>
        <taxon>Actinomycetes</taxon>
        <taxon>Streptosporangiales</taxon>
        <taxon>Streptosporangiaceae</taxon>
        <taxon>Planotetraspora</taxon>
    </lineage>
</organism>
<proteinExistence type="predicted"/>
<dbReference type="EMBL" id="BOOR01000080">
    <property type="protein sequence ID" value="GII59230.1"/>
    <property type="molecule type" value="Genomic_DNA"/>
</dbReference>
<protein>
    <submittedName>
        <fullName evidence="2">Uncharacterized protein</fullName>
    </submittedName>
</protein>
<dbReference type="SUPFAM" id="SSF53335">
    <property type="entry name" value="S-adenosyl-L-methionine-dependent methyltransferases"/>
    <property type="match status" value="1"/>
</dbReference>
<evidence type="ECO:0000313" key="3">
    <source>
        <dbReference type="Proteomes" id="UP000605992"/>
    </source>
</evidence>
<accession>A0A8J3Y1X3</accession>
<sequence>MACLRNSSAGPIPDNISTCAEPKTPPHSTRITSGNFRLITRLGVADRIRTIQADLDQTWPALGPADLVWASASLHHMAVSSIEPGQRSDPSGGRARTFERERRGSKPP</sequence>
<dbReference type="Proteomes" id="UP000605992">
    <property type="component" value="Unassembled WGS sequence"/>
</dbReference>
<name>A0A8J3Y1X3_9ACTN</name>
<keyword evidence="3" id="KW-1185">Reference proteome</keyword>
<comment type="caution">
    <text evidence="2">The sequence shown here is derived from an EMBL/GenBank/DDBJ whole genome shotgun (WGS) entry which is preliminary data.</text>
</comment>
<dbReference type="Gene3D" id="3.40.50.150">
    <property type="entry name" value="Vaccinia Virus protein VP39"/>
    <property type="match status" value="1"/>
</dbReference>
<dbReference type="AlphaFoldDB" id="A0A8J3Y1X3"/>